<feature type="domain" description="D-isomer specific 2-hydroxyacid dehydrogenase catalytic" evidence="5">
    <location>
        <begin position="64"/>
        <end position="388"/>
    </location>
</feature>
<proteinExistence type="inferred from homology"/>
<dbReference type="CDD" id="cd12156">
    <property type="entry name" value="HPPR"/>
    <property type="match status" value="1"/>
</dbReference>
<keyword evidence="8" id="KW-1185">Reference proteome</keyword>
<dbReference type="GO" id="GO:0016618">
    <property type="term" value="F:hydroxypyruvate reductase [NAD(P)H] activity"/>
    <property type="evidence" value="ECO:0007669"/>
    <property type="project" value="TreeGrafter"/>
</dbReference>
<dbReference type="Proteomes" id="UP000077202">
    <property type="component" value="Unassembled WGS sequence"/>
</dbReference>
<evidence type="ECO:0000313" key="8">
    <source>
        <dbReference type="Proteomes" id="UP000077202"/>
    </source>
</evidence>
<dbReference type="Pfam" id="PF00389">
    <property type="entry name" value="2-Hacid_dh"/>
    <property type="match status" value="1"/>
</dbReference>
<evidence type="ECO:0000256" key="2">
    <source>
        <dbReference type="ARBA" id="ARBA00023002"/>
    </source>
</evidence>
<dbReference type="InterPro" id="IPR036291">
    <property type="entry name" value="NAD(P)-bd_dom_sf"/>
</dbReference>
<dbReference type="InterPro" id="IPR050223">
    <property type="entry name" value="D-isomer_2-hydroxyacid_DH"/>
</dbReference>
<dbReference type="InterPro" id="IPR006139">
    <property type="entry name" value="D-isomer_2_OHA_DH_cat_dom"/>
</dbReference>
<dbReference type="Gene3D" id="3.40.50.720">
    <property type="entry name" value="NAD(P)-binding Rossmann-like Domain"/>
    <property type="match status" value="2"/>
</dbReference>
<dbReference type="SUPFAM" id="SSF52283">
    <property type="entry name" value="Formate/glycerate dehydrogenase catalytic domain-like"/>
    <property type="match status" value="1"/>
</dbReference>
<organism evidence="7 8">
    <name type="scientific">Marchantia polymorpha subsp. ruderalis</name>
    <dbReference type="NCBI Taxonomy" id="1480154"/>
    <lineage>
        <taxon>Eukaryota</taxon>
        <taxon>Viridiplantae</taxon>
        <taxon>Streptophyta</taxon>
        <taxon>Embryophyta</taxon>
        <taxon>Marchantiophyta</taxon>
        <taxon>Marchantiopsida</taxon>
        <taxon>Marchantiidae</taxon>
        <taxon>Marchantiales</taxon>
        <taxon>Marchantiaceae</taxon>
        <taxon>Marchantia</taxon>
    </lineage>
</organism>
<dbReference type="EMBL" id="LVLJ01001741">
    <property type="protein sequence ID" value="OAE28367.1"/>
    <property type="molecule type" value="Genomic_DNA"/>
</dbReference>
<evidence type="ECO:0000259" key="5">
    <source>
        <dbReference type="Pfam" id="PF00389"/>
    </source>
</evidence>
<dbReference type="FunFam" id="3.40.50.720:FF:000213">
    <property type="entry name" value="Putative 2-hydroxyacid dehydrogenase"/>
    <property type="match status" value="1"/>
</dbReference>
<keyword evidence="1" id="KW-0521">NADP</keyword>
<dbReference type="InterPro" id="IPR029752">
    <property type="entry name" value="D-isomer_DH_CS1"/>
</dbReference>
<gene>
    <name evidence="7" type="ORF">AXG93_2490s1580</name>
</gene>
<evidence type="ECO:0008006" key="9">
    <source>
        <dbReference type="Google" id="ProtNLM"/>
    </source>
</evidence>
<dbReference type="InterPro" id="IPR006140">
    <property type="entry name" value="D-isomer_DH_NAD-bd"/>
</dbReference>
<accession>A0A176W5Q6</accession>
<evidence type="ECO:0000256" key="3">
    <source>
        <dbReference type="ARBA" id="ARBA00023027"/>
    </source>
</evidence>
<protein>
    <recommendedName>
        <fullName evidence="9">D-isomer specific 2-hydroxyacid dehydrogenase NAD-binding domain-containing protein</fullName>
    </recommendedName>
</protein>
<dbReference type="GO" id="GO:0051287">
    <property type="term" value="F:NAD binding"/>
    <property type="evidence" value="ECO:0007669"/>
    <property type="project" value="InterPro"/>
</dbReference>
<feature type="domain" description="D-isomer specific 2-hydroxyacid dehydrogenase NAD-binding" evidence="6">
    <location>
        <begin position="216"/>
        <end position="357"/>
    </location>
</feature>
<evidence type="ECO:0000259" key="6">
    <source>
        <dbReference type="Pfam" id="PF02826"/>
    </source>
</evidence>
<keyword evidence="3" id="KW-0520">NAD</keyword>
<keyword evidence="2 4" id="KW-0560">Oxidoreductase</keyword>
<dbReference type="Pfam" id="PF02826">
    <property type="entry name" value="2-Hacid_dh_C"/>
    <property type="match status" value="1"/>
</dbReference>
<name>A0A176W5Q6_MARPO</name>
<dbReference type="AlphaFoldDB" id="A0A176W5Q6"/>
<sequence length="388" mass="41694">MSALNLRARQHLVGRGESAKAAPSTRAAAALRCSAMATKPVVLHLQSLPLEPRAAEDLHSKFENLFIWEQADPAAFLAEKGASIRGVVTGVRPWVNQELLDKLPNVEIVSSNTVGLDKVDVSLCKERGVSVTNTPDVLTDCTADTALALLLACMRQIPAAHQYVCDGRWPKEGDYPVTNKLKPLVLVTAEIMHLCQGLADLSSCLYGHSICAMLAVVSGKRVGVVGLGRIGAAIGKRLEGFGCPISYYSRSKKPQYPEYNYYNSVVELARNSDILVVACALEKATTKIINREVLDALGPTGFVVNIARGPVIDEAELVKALVEKRVAGAGLDVFVNEPEVPKELLNMANVVVQPHVGSATYETRNAMANLVVENLVAHFSGKPLLTPV</sequence>
<dbReference type="PANTHER" id="PTHR10996">
    <property type="entry name" value="2-HYDROXYACID DEHYDROGENASE-RELATED"/>
    <property type="match status" value="1"/>
</dbReference>
<dbReference type="SUPFAM" id="SSF51735">
    <property type="entry name" value="NAD(P)-binding Rossmann-fold domains"/>
    <property type="match status" value="1"/>
</dbReference>
<comment type="caution">
    <text evidence="7">The sequence shown here is derived from an EMBL/GenBank/DDBJ whole genome shotgun (WGS) entry which is preliminary data.</text>
</comment>
<reference evidence="7" key="1">
    <citation type="submission" date="2016-03" db="EMBL/GenBank/DDBJ databases">
        <title>Mechanisms controlling the formation of the plant cell surface in tip-growing cells are functionally conserved among land plants.</title>
        <authorList>
            <person name="Honkanen S."/>
            <person name="Jones V.A."/>
            <person name="Morieri G."/>
            <person name="Champion C."/>
            <person name="Hetherington A.J."/>
            <person name="Kelly S."/>
            <person name="Saint-Marcoux D."/>
            <person name="Proust H."/>
            <person name="Prescott H."/>
            <person name="Dolan L."/>
        </authorList>
    </citation>
    <scope>NUCLEOTIDE SEQUENCE [LARGE SCALE GENOMIC DNA]</scope>
    <source>
        <tissue evidence="7">Whole gametophyte</tissue>
    </source>
</reference>
<dbReference type="PANTHER" id="PTHR10996:SF178">
    <property type="entry name" value="2-HYDROXYACID DEHYDROGENASE YGL185C-RELATED"/>
    <property type="match status" value="1"/>
</dbReference>
<dbReference type="PROSITE" id="PS00065">
    <property type="entry name" value="D_2_HYDROXYACID_DH_1"/>
    <property type="match status" value="1"/>
</dbReference>
<dbReference type="GO" id="GO:0005829">
    <property type="term" value="C:cytosol"/>
    <property type="evidence" value="ECO:0007669"/>
    <property type="project" value="TreeGrafter"/>
</dbReference>
<evidence type="ECO:0000256" key="4">
    <source>
        <dbReference type="RuleBase" id="RU003719"/>
    </source>
</evidence>
<evidence type="ECO:0000256" key="1">
    <source>
        <dbReference type="ARBA" id="ARBA00022857"/>
    </source>
</evidence>
<comment type="similarity">
    <text evidence="4">Belongs to the D-isomer specific 2-hydroxyacid dehydrogenase family.</text>
</comment>
<evidence type="ECO:0000313" key="7">
    <source>
        <dbReference type="EMBL" id="OAE28367.1"/>
    </source>
</evidence>
<dbReference type="GO" id="GO:0030267">
    <property type="term" value="F:glyoxylate reductase (NADPH) activity"/>
    <property type="evidence" value="ECO:0007669"/>
    <property type="project" value="TreeGrafter"/>
</dbReference>